<evidence type="ECO:0000313" key="1">
    <source>
        <dbReference type="EMBL" id="KAK95972.1"/>
    </source>
</evidence>
<dbReference type="SUPFAM" id="SSF53697">
    <property type="entry name" value="SIS domain"/>
    <property type="match status" value="1"/>
</dbReference>
<sequence>MPAELPMTPRARLDHLPPELQRAARWVFLGTRSAFGIAYQMRYAFQMLRSNGLLLDGLGGMTAEEADLLQEGDALVVISQAPYPTACVRLARQASSEV</sequence>
<proteinExistence type="predicted"/>
<dbReference type="STRING" id="35814.BBB42_15040"/>
<dbReference type="GO" id="GO:1901135">
    <property type="term" value="P:carbohydrate derivative metabolic process"/>
    <property type="evidence" value="ECO:0007669"/>
    <property type="project" value="InterPro"/>
</dbReference>
<organism evidence="1 2">
    <name type="scientific">Bordetella holmesii CDC-H585-BH</name>
    <dbReference type="NCBI Taxonomy" id="1331206"/>
    <lineage>
        <taxon>Bacteria</taxon>
        <taxon>Pseudomonadati</taxon>
        <taxon>Pseudomonadota</taxon>
        <taxon>Betaproteobacteria</taxon>
        <taxon>Burkholderiales</taxon>
        <taxon>Alcaligenaceae</taxon>
        <taxon>Bordetella</taxon>
    </lineage>
</organism>
<name>A0A158M675_9BORD</name>
<comment type="caution">
    <text evidence="1">The sequence shown here is derived from an EMBL/GenBank/DDBJ whole genome shotgun (WGS) entry which is preliminary data.</text>
</comment>
<reference evidence="1 2" key="1">
    <citation type="submission" date="2014-03" db="EMBL/GenBank/DDBJ databases">
        <title>Genome sequence of Bordetella holmseii.</title>
        <authorList>
            <person name="Harvill E."/>
            <person name="Goodfield L.L."/>
            <person name="Ivanov Y."/>
            <person name="Meyer J.A."/>
            <person name="Newth C."/>
            <person name="Cassiday P."/>
            <person name="Tondella M.L."/>
            <person name="Liao P."/>
            <person name="Zimmerman J."/>
            <person name="Meert K."/>
            <person name="Wessel D."/>
            <person name="Berger J."/>
            <person name="Dean J.M."/>
            <person name="Holubkov R."/>
            <person name="Burr J."/>
            <person name="Liu T."/>
            <person name="Brinkac L.M."/>
            <person name="Sanka R."/>
            <person name="Kim M."/>
            <person name="Losada L."/>
        </authorList>
    </citation>
    <scope>NUCLEOTIDE SEQUENCE [LARGE SCALE GENOMIC DNA]</scope>
    <source>
        <strain evidence="1 2">CDC-H585-BH</strain>
    </source>
</reference>
<dbReference type="InterPro" id="IPR046348">
    <property type="entry name" value="SIS_dom_sf"/>
</dbReference>
<dbReference type="AlphaFoldDB" id="A0A158M675"/>
<dbReference type="GO" id="GO:0097367">
    <property type="term" value="F:carbohydrate derivative binding"/>
    <property type="evidence" value="ECO:0007669"/>
    <property type="project" value="InterPro"/>
</dbReference>
<dbReference type="RefSeq" id="WP_370510740.1">
    <property type="nucleotide sequence ID" value="NZ_JFZZ01000045.1"/>
</dbReference>
<gene>
    <name evidence="1" type="ORF">L497_2403</name>
</gene>
<dbReference type="GeneID" id="96992244"/>
<dbReference type="PATRIC" id="fig|1331206.3.peg.1236"/>
<dbReference type="EMBL" id="JFZZ01000045">
    <property type="protein sequence ID" value="KAK95972.1"/>
    <property type="molecule type" value="Genomic_DNA"/>
</dbReference>
<evidence type="ECO:0000313" key="2">
    <source>
        <dbReference type="Proteomes" id="UP000026682"/>
    </source>
</evidence>
<dbReference type="Gene3D" id="3.40.50.10490">
    <property type="entry name" value="Glucose-6-phosphate isomerase like protein, domain 1"/>
    <property type="match status" value="1"/>
</dbReference>
<accession>A0A158M675</accession>
<protein>
    <submittedName>
        <fullName evidence="1">SIS domain protein</fullName>
    </submittedName>
</protein>
<dbReference type="Proteomes" id="UP000026682">
    <property type="component" value="Unassembled WGS sequence"/>
</dbReference>